<keyword evidence="1" id="KW-0472">Membrane</keyword>
<dbReference type="RefSeq" id="WP_210094925.1">
    <property type="nucleotide sequence ID" value="NZ_CP139098.1"/>
</dbReference>
<reference evidence="2 3" key="1">
    <citation type="submission" date="2021-03" db="EMBL/GenBank/DDBJ databases">
        <title>Genomic Encyclopedia of Type Strains, Phase IV (KMG-IV): sequencing the most valuable type-strain genomes for metagenomic binning, comparative biology and taxonomic classification.</title>
        <authorList>
            <person name="Goeker M."/>
        </authorList>
    </citation>
    <scope>NUCLEOTIDE SEQUENCE [LARGE SCALE GENOMIC DNA]</scope>
    <source>
        <strain evidence="2 3">DSM 15596</strain>
    </source>
</reference>
<accession>A0ABS4FCI5</accession>
<name>A0ABS4FCI5_9BACL</name>
<evidence type="ECO:0000313" key="2">
    <source>
        <dbReference type="EMBL" id="MBP1893968.1"/>
    </source>
</evidence>
<evidence type="ECO:0000256" key="1">
    <source>
        <dbReference type="SAM" id="Phobius"/>
    </source>
</evidence>
<organism evidence="2 3">
    <name type="scientific">Paenibacillus lactis</name>
    <dbReference type="NCBI Taxonomy" id="228574"/>
    <lineage>
        <taxon>Bacteria</taxon>
        <taxon>Bacillati</taxon>
        <taxon>Bacillota</taxon>
        <taxon>Bacilli</taxon>
        <taxon>Bacillales</taxon>
        <taxon>Paenibacillaceae</taxon>
        <taxon>Paenibacillus</taxon>
    </lineage>
</organism>
<protein>
    <submittedName>
        <fullName evidence="2">Uncharacterized protein</fullName>
    </submittedName>
</protein>
<comment type="caution">
    <text evidence="2">The sequence shown here is derived from an EMBL/GenBank/DDBJ whole genome shotgun (WGS) entry which is preliminary data.</text>
</comment>
<feature type="transmembrane region" description="Helical" evidence="1">
    <location>
        <begin position="48"/>
        <end position="69"/>
    </location>
</feature>
<gene>
    <name evidence="2" type="ORF">J2Z18_003071</name>
</gene>
<sequence>MMNEWRSDWDQKMARPPFKERRFTADMMEDVEKRLENVRKKRNRRGRVRSAIIIVPVMLLVFGAGSIWIGDQTAHSPKQVTPSLAIQGGGAFQSSFEPGAGGDYDWWSSSDHETKQGNDRTIVTLGIAFMKRELGVWGGPTPDIWEHPEVKAPLERYDVSSPWVYEMYVDQIRTDEMQTVYQLRLRLRDSIPMVYEEMIDVTIQNETHRISLIEHRNKDETGIPLEEYEPQS</sequence>
<keyword evidence="1" id="KW-1133">Transmembrane helix</keyword>
<dbReference type="Proteomes" id="UP000706926">
    <property type="component" value="Unassembled WGS sequence"/>
</dbReference>
<dbReference type="EMBL" id="JAGGKI010000007">
    <property type="protein sequence ID" value="MBP1893968.1"/>
    <property type="molecule type" value="Genomic_DNA"/>
</dbReference>
<keyword evidence="1" id="KW-0812">Transmembrane</keyword>
<keyword evidence="3" id="KW-1185">Reference proteome</keyword>
<dbReference type="GeneID" id="95405030"/>
<evidence type="ECO:0000313" key="3">
    <source>
        <dbReference type="Proteomes" id="UP000706926"/>
    </source>
</evidence>
<proteinExistence type="predicted"/>